<evidence type="ECO:0000256" key="2">
    <source>
        <dbReference type="ARBA" id="ARBA00022448"/>
    </source>
</evidence>
<gene>
    <name evidence="5" type="ORF">R6G71_03945</name>
    <name evidence="6" type="ORF">SAMN05421878_1247</name>
</gene>
<accession>A0A1G7EUR4</accession>
<dbReference type="PANTHER" id="PTHR42953:SF3">
    <property type="entry name" value="HIGH-AFFINITY ZINC UPTAKE SYSTEM PROTEIN ZNUA"/>
    <property type="match status" value="1"/>
</dbReference>
<dbReference type="EMBL" id="JAWNFU010000002">
    <property type="protein sequence ID" value="MDY5153204.1"/>
    <property type="molecule type" value="Genomic_DNA"/>
</dbReference>
<evidence type="ECO:0000256" key="4">
    <source>
        <dbReference type="RuleBase" id="RU003512"/>
    </source>
</evidence>
<dbReference type="InterPro" id="IPR050492">
    <property type="entry name" value="Bact_metal-bind_prot9"/>
</dbReference>
<dbReference type="Pfam" id="PF01297">
    <property type="entry name" value="ZnuA"/>
    <property type="match status" value="1"/>
</dbReference>
<keyword evidence="2 4" id="KW-0813">Transport</keyword>
<evidence type="ECO:0000313" key="5">
    <source>
        <dbReference type="EMBL" id="MDY5153204.1"/>
    </source>
</evidence>
<proteinExistence type="inferred from homology"/>
<dbReference type="AlphaFoldDB" id="A0A1G7EUR4"/>
<comment type="similarity">
    <text evidence="1 4">Belongs to the bacterial solute-binding protein 9 family.</text>
</comment>
<keyword evidence="3" id="KW-0732">Signal</keyword>
<evidence type="ECO:0000256" key="1">
    <source>
        <dbReference type="ARBA" id="ARBA00011028"/>
    </source>
</evidence>
<evidence type="ECO:0000313" key="6">
    <source>
        <dbReference type="EMBL" id="SDE67414.1"/>
    </source>
</evidence>
<dbReference type="Gene3D" id="3.40.50.1980">
    <property type="entry name" value="Nitrogenase molybdenum iron protein domain"/>
    <property type="match status" value="2"/>
</dbReference>
<name>A0A1G7EUR4_9ACTO</name>
<sequence length="469" mass="53047">MLVSRRCARIIPMLQHLSDNVTGLTELLKGRGIHVRFIRALFAMALALVFTVTGCSSQPNESSEGKPVVYASFYPVYDMVSTVAGDTLDVRIFMPADKDPHMWEPTPKDMKELAQADLLVVNGANFEPWLDQVQSAIPDLEVLRLSDYIDLINYKGAAAIGEFQYLARPGFEGGKEYSIIFGHTHEKHMRVAFYKNDDGLEGQALIDKCKELMRDEGPEVTQDNSPTVESGKVMKIKMGHEAGRLDFTIPDDGDWIFIADRISEQLLPYTLADSGGHTIEPEVLMDNASSATDKITYDPHSWLSLVNAKSYVNAINDTLRKKYPEHEDVYAKNKFDLVSSMTEVHNEYKIKMRDLEHREFVVSHNAYEYLARDFELIQYPLQGLTSMNQPSIRTLTNAIRYVRDNDVEYIFYELGSLPYGADTVAAEVDAELLPLASMEYVTKEQGEKYGGYVGLMRMNLENLYVSLVR</sequence>
<reference evidence="7" key="1">
    <citation type="submission" date="2016-10" db="EMBL/GenBank/DDBJ databases">
        <authorList>
            <person name="Varghese N."/>
        </authorList>
    </citation>
    <scope>NUCLEOTIDE SEQUENCE [LARGE SCALE GENOMIC DNA]</scope>
    <source>
        <strain evidence="7">DSM 20639</strain>
    </source>
</reference>
<organism evidence="6 7">
    <name type="scientific">Actinobaculum suis</name>
    <dbReference type="NCBI Taxonomy" id="1657"/>
    <lineage>
        <taxon>Bacteria</taxon>
        <taxon>Bacillati</taxon>
        <taxon>Actinomycetota</taxon>
        <taxon>Actinomycetes</taxon>
        <taxon>Actinomycetales</taxon>
        <taxon>Actinomycetaceae</taxon>
        <taxon>Actinobaculum</taxon>
    </lineage>
</organism>
<dbReference type="InterPro" id="IPR006129">
    <property type="entry name" value="AdhesinB"/>
</dbReference>
<dbReference type="GO" id="GO:0030001">
    <property type="term" value="P:metal ion transport"/>
    <property type="evidence" value="ECO:0007669"/>
    <property type="project" value="InterPro"/>
</dbReference>
<evidence type="ECO:0000313" key="7">
    <source>
        <dbReference type="Proteomes" id="UP000182744"/>
    </source>
</evidence>
<dbReference type="Proteomes" id="UP000182744">
    <property type="component" value="Unassembled WGS sequence"/>
</dbReference>
<dbReference type="PRINTS" id="PR00691">
    <property type="entry name" value="ADHESINB"/>
</dbReference>
<dbReference type="SUPFAM" id="SSF53807">
    <property type="entry name" value="Helical backbone' metal receptor"/>
    <property type="match status" value="1"/>
</dbReference>
<keyword evidence="7" id="KW-1185">Reference proteome</keyword>
<dbReference type="GO" id="GO:0007155">
    <property type="term" value="P:cell adhesion"/>
    <property type="evidence" value="ECO:0007669"/>
    <property type="project" value="InterPro"/>
</dbReference>
<dbReference type="GO" id="GO:0046872">
    <property type="term" value="F:metal ion binding"/>
    <property type="evidence" value="ECO:0007669"/>
    <property type="project" value="InterPro"/>
</dbReference>
<protein>
    <submittedName>
        <fullName evidence="5">Zinc ABC transporter substrate-binding protein</fullName>
    </submittedName>
    <submittedName>
        <fullName evidence="6">Zinc transport system substrate-binding protein</fullName>
    </submittedName>
</protein>
<dbReference type="PANTHER" id="PTHR42953">
    <property type="entry name" value="HIGH-AFFINITY ZINC UPTAKE SYSTEM PROTEIN ZNUA-RELATED"/>
    <property type="match status" value="1"/>
</dbReference>
<reference evidence="6" key="2">
    <citation type="submission" date="2016-10" db="EMBL/GenBank/DDBJ databases">
        <authorList>
            <person name="de Groot N.N."/>
        </authorList>
    </citation>
    <scope>NUCLEOTIDE SEQUENCE [LARGE SCALE GENOMIC DNA]</scope>
    <source>
        <strain evidence="6">DSM 20639</strain>
    </source>
</reference>
<evidence type="ECO:0000256" key="3">
    <source>
        <dbReference type="ARBA" id="ARBA00022729"/>
    </source>
</evidence>
<dbReference type="InterPro" id="IPR006128">
    <property type="entry name" value="Lipoprotein_PsaA-like"/>
</dbReference>
<dbReference type="PRINTS" id="PR00690">
    <property type="entry name" value="ADHESNFAMILY"/>
</dbReference>
<dbReference type="InterPro" id="IPR006127">
    <property type="entry name" value="ZnuA-like"/>
</dbReference>
<dbReference type="Proteomes" id="UP001273799">
    <property type="component" value="Unassembled WGS sequence"/>
</dbReference>
<reference evidence="5" key="3">
    <citation type="submission" date="2023-10" db="EMBL/GenBank/DDBJ databases">
        <title>Whole Genome based description of the genera Actinobaculum and Actinotignum reveals a complex phylogenetic relationship within the species included in the genus Actinotignum.</title>
        <authorList>
            <person name="Jensen C.S."/>
            <person name="Dargis R."/>
            <person name="Kemp M."/>
            <person name="Christensen J.J."/>
        </authorList>
    </citation>
    <scope>NUCLEOTIDE SEQUENCE</scope>
    <source>
        <strain evidence="5">Actinobaculum_suis_CCUG19206T</strain>
    </source>
</reference>
<dbReference type="EMBL" id="FNAU01000024">
    <property type="protein sequence ID" value="SDE67414.1"/>
    <property type="molecule type" value="Genomic_DNA"/>
</dbReference>